<dbReference type="InterPro" id="IPR049174">
    <property type="entry name" value="Beta-AFase-like"/>
</dbReference>
<dbReference type="Gene3D" id="1.50.10.10">
    <property type="match status" value="1"/>
</dbReference>
<comment type="caution">
    <text evidence="3">The sequence shown here is derived from an EMBL/GenBank/DDBJ whole genome shotgun (WGS) entry which is preliminary data.</text>
</comment>
<feature type="domain" description="Non-reducing end beta-L-arabinofuranosidase-like GH127 middle" evidence="2">
    <location>
        <begin position="447"/>
        <end position="522"/>
    </location>
</feature>
<dbReference type="SUPFAM" id="SSF48208">
    <property type="entry name" value="Six-hairpin glycosidases"/>
    <property type="match status" value="1"/>
</dbReference>
<protein>
    <submittedName>
        <fullName evidence="3">Glycoside hydrolase family 127 protein</fullName>
    </submittedName>
</protein>
<keyword evidence="3" id="KW-0378">Hydrolase</keyword>
<accession>A0A9D2G675</accession>
<name>A0A9D2G675_9FIRM</name>
<dbReference type="AlphaFoldDB" id="A0A9D2G675"/>
<dbReference type="PANTHER" id="PTHR43465">
    <property type="entry name" value="DUF1680 DOMAIN PROTEIN (AFU_ORTHOLOGUE AFUA_1G08910)"/>
    <property type="match status" value="1"/>
</dbReference>
<organism evidence="3 4">
    <name type="scientific">Candidatus Gallimonas intestinavium</name>
    <dbReference type="NCBI Taxonomy" id="2838603"/>
    <lineage>
        <taxon>Bacteria</taxon>
        <taxon>Bacillati</taxon>
        <taxon>Bacillota</taxon>
        <taxon>Clostridia</taxon>
        <taxon>Candidatus Gallimonas</taxon>
    </lineage>
</organism>
<dbReference type="PANTHER" id="PTHR43465:SF2">
    <property type="entry name" value="DUF1680 DOMAIN PROTEIN (AFU_ORTHOLOGUE AFUA_1G08910)"/>
    <property type="match status" value="1"/>
</dbReference>
<dbReference type="InterPro" id="IPR049046">
    <property type="entry name" value="Beta-AFase-like_GH127_middle"/>
</dbReference>
<evidence type="ECO:0000259" key="2">
    <source>
        <dbReference type="Pfam" id="PF20736"/>
    </source>
</evidence>
<dbReference type="GO" id="GO:0016787">
    <property type="term" value="F:hydrolase activity"/>
    <property type="evidence" value="ECO:0007669"/>
    <property type="project" value="UniProtKB-KW"/>
</dbReference>
<gene>
    <name evidence="3" type="ORF">H9964_05365</name>
</gene>
<dbReference type="Pfam" id="PF07944">
    <property type="entry name" value="Beta-AFase-like_GH127_cat"/>
    <property type="match status" value="1"/>
</dbReference>
<dbReference type="InterPro" id="IPR012878">
    <property type="entry name" value="Beta-AFase-like_GH127_cat"/>
</dbReference>
<dbReference type="InterPro" id="IPR012341">
    <property type="entry name" value="6hp_glycosidase-like_sf"/>
</dbReference>
<dbReference type="Pfam" id="PF20736">
    <property type="entry name" value="Glyco_hydro127M"/>
    <property type="match status" value="1"/>
</dbReference>
<feature type="domain" description="Non-reducing end beta-L-arabinofuranosidase-like GH127 catalytic" evidence="1">
    <location>
        <begin position="77"/>
        <end position="367"/>
    </location>
</feature>
<dbReference type="EMBL" id="DXBB01000074">
    <property type="protein sequence ID" value="HIZ72987.1"/>
    <property type="molecule type" value="Genomic_DNA"/>
</dbReference>
<proteinExistence type="predicted"/>
<reference evidence="3" key="2">
    <citation type="submission" date="2021-04" db="EMBL/GenBank/DDBJ databases">
        <authorList>
            <person name="Gilroy R."/>
        </authorList>
    </citation>
    <scope>NUCLEOTIDE SEQUENCE</scope>
    <source>
        <strain evidence="3">ChiW7-2402</strain>
    </source>
</reference>
<dbReference type="Proteomes" id="UP000824102">
    <property type="component" value="Unassembled WGS sequence"/>
</dbReference>
<dbReference type="InterPro" id="IPR008928">
    <property type="entry name" value="6-hairpin_glycosidase_sf"/>
</dbReference>
<evidence type="ECO:0000259" key="1">
    <source>
        <dbReference type="Pfam" id="PF07944"/>
    </source>
</evidence>
<dbReference type="GO" id="GO:0005975">
    <property type="term" value="P:carbohydrate metabolic process"/>
    <property type="evidence" value="ECO:0007669"/>
    <property type="project" value="InterPro"/>
</dbReference>
<reference evidence="3" key="1">
    <citation type="journal article" date="2021" name="PeerJ">
        <title>Extensive microbial diversity within the chicken gut microbiome revealed by metagenomics and culture.</title>
        <authorList>
            <person name="Gilroy R."/>
            <person name="Ravi A."/>
            <person name="Getino M."/>
            <person name="Pursley I."/>
            <person name="Horton D.L."/>
            <person name="Alikhan N.F."/>
            <person name="Baker D."/>
            <person name="Gharbi K."/>
            <person name="Hall N."/>
            <person name="Watson M."/>
            <person name="Adriaenssens E.M."/>
            <person name="Foster-Nyarko E."/>
            <person name="Jarju S."/>
            <person name="Secka A."/>
            <person name="Antonio M."/>
            <person name="Oren A."/>
            <person name="Chaudhuri R.R."/>
            <person name="La Ragione R."/>
            <person name="Hildebrand F."/>
            <person name="Pallen M.J."/>
        </authorList>
    </citation>
    <scope>NUCLEOTIDE SEQUENCE</scope>
    <source>
        <strain evidence="3">ChiW7-2402</strain>
    </source>
</reference>
<evidence type="ECO:0000313" key="4">
    <source>
        <dbReference type="Proteomes" id="UP000824102"/>
    </source>
</evidence>
<evidence type="ECO:0000313" key="3">
    <source>
        <dbReference type="EMBL" id="HIZ72987.1"/>
    </source>
</evidence>
<sequence length="616" mass="70649">MKVKNNASGSAILNAVPPEHHIKKKERREKMPVAHFVKDIRITGVMDEKVRFVLERQMKCRPYWQKFTEVFSTHEDIADEGWRGEYFGKMLRGAAWIYRYDRDEELYSVMTAAVRDMLSRQDDLGRFSTYPQEAEFRGWDIWCRKYVLTGLLSYRQICRDRTLCIEIDAALKRHLDYLVEKIGEGEGQIPMTQTSSWWGAVNSCSILESVVAMYQMTGEKRYLDFAAYILSTGGCRDGDLIELAFHDKKLPHEYPVVKAYEMISFFEGVLAYYETTGKEQYYRAVCRFVEAVFRGEITIIGCAGCTHELFDHAAVKQTEHSETIMQETCVTVTWMRLLTRLYLLSGEEKYIDRIERSGFNALYGSLNTEWNEQYSFERKKYVDAMAIDSYSPLYMNKRGRGIGGYKEFASGGHYGCCIAIAACGFALMPLSAVLRTKDGYIVNFLCNAAIEGKDHTLLLESGYPANGRGVITVRCEKPVCLELKLRRPSWCRRMTVEGKAVECDGYYTVNRFFKDGDKLSVEWQTELQIERLNGKIAFTYGPLVLAADAKKTDADISLPVHLTQEPEYELLPPEKGELVRLSLKTKDGNLLLTDYQSCGKKWLEKDAVMSAWLKEG</sequence>